<name>A0A0F9HCJ2_9ZZZZ</name>
<gene>
    <name evidence="1" type="ORF">LCGC14_1720940</name>
</gene>
<proteinExistence type="predicted"/>
<protein>
    <submittedName>
        <fullName evidence="1">Uncharacterized protein</fullName>
    </submittedName>
</protein>
<comment type="caution">
    <text evidence="1">The sequence shown here is derived from an EMBL/GenBank/DDBJ whole genome shotgun (WGS) entry which is preliminary data.</text>
</comment>
<dbReference type="EMBL" id="LAZR01015486">
    <property type="protein sequence ID" value="KKM11431.1"/>
    <property type="molecule type" value="Genomic_DNA"/>
</dbReference>
<sequence length="30" mass="3515">MPRKAKKGSADFRYDTGDARNPFAARMWRN</sequence>
<dbReference type="AlphaFoldDB" id="A0A0F9HCJ2"/>
<reference evidence="1" key="1">
    <citation type="journal article" date="2015" name="Nature">
        <title>Complex archaea that bridge the gap between prokaryotes and eukaryotes.</title>
        <authorList>
            <person name="Spang A."/>
            <person name="Saw J.H."/>
            <person name="Jorgensen S.L."/>
            <person name="Zaremba-Niedzwiedzka K."/>
            <person name="Martijn J."/>
            <person name="Lind A.E."/>
            <person name="van Eijk R."/>
            <person name="Schleper C."/>
            <person name="Guy L."/>
            <person name="Ettema T.J."/>
        </authorList>
    </citation>
    <scope>NUCLEOTIDE SEQUENCE</scope>
</reference>
<organism evidence="1">
    <name type="scientific">marine sediment metagenome</name>
    <dbReference type="NCBI Taxonomy" id="412755"/>
    <lineage>
        <taxon>unclassified sequences</taxon>
        <taxon>metagenomes</taxon>
        <taxon>ecological metagenomes</taxon>
    </lineage>
</organism>
<evidence type="ECO:0000313" key="1">
    <source>
        <dbReference type="EMBL" id="KKM11431.1"/>
    </source>
</evidence>
<accession>A0A0F9HCJ2</accession>